<dbReference type="InterPro" id="IPR029070">
    <property type="entry name" value="Chitinase_insertion_sf"/>
</dbReference>
<comment type="similarity">
    <text evidence="2">Belongs to the glycosyl hydrolase 18 family. Chitinase class V subfamily.</text>
</comment>
<keyword evidence="4" id="KW-0147">Chitin-binding</keyword>
<dbReference type="Gene3D" id="3.10.350.10">
    <property type="entry name" value="LysM domain"/>
    <property type="match status" value="2"/>
</dbReference>
<feature type="chain" id="PRO_5014329458" description="chitinase" evidence="12">
    <location>
        <begin position="25"/>
        <end position="886"/>
    </location>
</feature>
<feature type="domain" description="LysM" evidence="13">
    <location>
        <begin position="302"/>
        <end position="347"/>
    </location>
</feature>
<sequence length="886" mass="95556">MTPTWFSTSAWVLGLLLYVEGGSAIEAPGLRKPASPGYTGSDACPTTCHIAGPNPSNWSAYHNFEQLQSCQQTLFYDFSLYDKVDDPETRHRIYACASTGAGWLHLPQSQDQVKTAVESMNSTYQIGWWAEGKLAAIDINAVSEQMRHYLKGDQVTSKSSTFLLARSGSASVGVYIGKGLQKESVSSFALRTAEHNIRKLPVNTGTVAMQLCDPERDSGSTFGFIASSNGTFASVQDAMKTWSKGGCLSFPDSKNITGTAALTMPLLSSATAAKPKIVTSSTPAVGAKQSAALRVAAQAECKTTQVKGGDSCAALATRCGISSADLTKYNPGSTFCSTLRPGQHVCCSSGTLPDFAPKPGADGSCATYTVQPDDNCSDLAAAYSLSVDDLEEFNKNTWGWNGCLNVWRGTVMCLSTGTPPMPAPLENAVCGPQMPGTPTPPDTTNITHLNPCPLNACCNVWGQCGITDEFCIDTNTGAPGSAEKGTNGCISNCGTQLVRSDAPEVFRNIAYYQGYNFNGRECLYQDALQIDGSKYTHLHFGFATLTDDYEVVFEDKIMEYEFSNFLKVSGPKKVLSFGGWGFSTSPATYDIFRQGVKPANRLKFATNVANFIKDHGVDGVDIDWEYPGASDMPGIPPADKDDGENYLAFLVVLKNLLRGKSVSIAAPSSYYYLRNFPIETIGRIVDYIVYMTYDFHGQWDAGNNNTQSGCPSGMCLRSHVNLTETMDSMVMITKAGVPSNKVVVGMASYARSFAMADPNCHGSECFFTGAPNDSPATKGVCTAMGGYLADAEINEIISNSSRVNQQYVESTSHSSILVYDNDQWAAYMSPAIKTARRTLYKNLNMGGSSDWATDLQEYNDPPNNGTTWADFKEAVNNGEDPWQVEN</sequence>
<dbReference type="PANTHER" id="PTHR47700:SF2">
    <property type="entry name" value="CHITINASE"/>
    <property type="match status" value="1"/>
</dbReference>
<proteinExistence type="inferred from homology"/>
<keyword evidence="16" id="KW-1185">Reference proteome</keyword>
<dbReference type="InterPro" id="IPR017853">
    <property type="entry name" value="GH"/>
</dbReference>
<keyword evidence="9 11" id="KW-0326">Glycosidase</keyword>
<gene>
    <name evidence="15" type="ORF">BDW42DRAFT_31120</name>
</gene>
<dbReference type="PROSITE" id="PS51782">
    <property type="entry name" value="LYSM"/>
    <property type="match status" value="2"/>
</dbReference>
<comment type="catalytic activity">
    <reaction evidence="1">
        <text>Random endo-hydrolysis of N-acetyl-beta-D-glucosaminide (1-&gt;4)-beta-linkages in chitin and chitodextrins.</text>
        <dbReference type="EC" id="3.2.1.14"/>
    </reaction>
</comment>
<evidence type="ECO:0000256" key="2">
    <source>
        <dbReference type="ARBA" id="ARBA00008682"/>
    </source>
</evidence>
<feature type="domain" description="LysM" evidence="13">
    <location>
        <begin position="366"/>
        <end position="414"/>
    </location>
</feature>
<dbReference type="InterPro" id="IPR036779">
    <property type="entry name" value="LysM_dom_sf"/>
</dbReference>
<evidence type="ECO:0000256" key="9">
    <source>
        <dbReference type="ARBA" id="ARBA00023295"/>
    </source>
</evidence>
<dbReference type="SMART" id="SM00257">
    <property type="entry name" value="LysM"/>
    <property type="match status" value="2"/>
</dbReference>
<accession>A0A2J5I4K8</accession>
<dbReference type="Gene3D" id="3.20.20.80">
    <property type="entry name" value="Glycosidases"/>
    <property type="match status" value="1"/>
</dbReference>
<evidence type="ECO:0000256" key="4">
    <source>
        <dbReference type="ARBA" id="ARBA00022669"/>
    </source>
</evidence>
<dbReference type="CDD" id="cd02878">
    <property type="entry name" value="GH18_zymocin_alpha"/>
    <property type="match status" value="1"/>
</dbReference>
<dbReference type="SMART" id="SM00636">
    <property type="entry name" value="Glyco_18"/>
    <property type="match status" value="1"/>
</dbReference>
<dbReference type="Gene3D" id="3.10.50.10">
    <property type="match status" value="1"/>
</dbReference>
<evidence type="ECO:0000256" key="7">
    <source>
        <dbReference type="ARBA" id="ARBA00023026"/>
    </source>
</evidence>
<evidence type="ECO:0000256" key="8">
    <source>
        <dbReference type="ARBA" id="ARBA00023277"/>
    </source>
</evidence>
<dbReference type="AlphaFoldDB" id="A0A2J5I4K8"/>
<feature type="signal peptide" evidence="12">
    <location>
        <begin position="1"/>
        <end position="24"/>
    </location>
</feature>
<reference evidence="16" key="1">
    <citation type="submission" date="2017-12" db="EMBL/GenBank/DDBJ databases">
        <authorList>
            <consortium name="DOE Joint Genome Institute"/>
            <person name="Mondo S.J."/>
            <person name="Kjaerbolling I."/>
            <person name="Vesth T.C."/>
            <person name="Frisvad J.C."/>
            <person name="Nybo J.L."/>
            <person name="Theobald S."/>
            <person name="Kuo A."/>
            <person name="Bowyer P."/>
            <person name="Matsuda Y."/>
            <person name="Lyhne E.K."/>
            <person name="Kogle M.E."/>
            <person name="Clum A."/>
            <person name="Lipzen A."/>
            <person name="Salamov A."/>
            <person name="Ngan C.Y."/>
            <person name="Daum C."/>
            <person name="Chiniquy J."/>
            <person name="Barry K."/>
            <person name="LaButti K."/>
            <person name="Haridas S."/>
            <person name="Simmons B.A."/>
            <person name="Magnuson J.K."/>
            <person name="Mortensen U.H."/>
            <person name="Larsen T.O."/>
            <person name="Grigoriev I.V."/>
            <person name="Baker S.E."/>
            <person name="Andersen M.R."/>
            <person name="Nordberg H.P."/>
            <person name="Cantor M.N."/>
            <person name="Hua S.X."/>
        </authorList>
    </citation>
    <scope>NUCLEOTIDE SEQUENCE [LARGE SCALE GENOMIC DNA]</scope>
    <source>
        <strain evidence="16">IBT 19404</strain>
    </source>
</reference>
<organism evidence="15 16">
    <name type="scientific">Aspergillus taichungensis</name>
    <dbReference type="NCBI Taxonomy" id="482145"/>
    <lineage>
        <taxon>Eukaryota</taxon>
        <taxon>Fungi</taxon>
        <taxon>Dikarya</taxon>
        <taxon>Ascomycota</taxon>
        <taxon>Pezizomycotina</taxon>
        <taxon>Eurotiomycetes</taxon>
        <taxon>Eurotiomycetidae</taxon>
        <taxon>Eurotiales</taxon>
        <taxon>Aspergillaceae</taxon>
        <taxon>Aspergillus</taxon>
        <taxon>Aspergillus subgen. Circumdati</taxon>
    </lineage>
</organism>
<dbReference type="SUPFAM" id="SSF54556">
    <property type="entry name" value="Chitinase insertion domain"/>
    <property type="match status" value="1"/>
</dbReference>
<evidence type="ECO:0000256" key="10">
    <source>
        <dbReference type="ARBA" id="ARBA00023326"/>
    </source>
</evidence>
<dbReference type="SUPFAM" id="SSF57016">
    <property type="entry name" value="Plant lectins/antimicrobial peptides"/>
    <property type="match status" value="1"/>
</dbReference>
<evidence type="ECO:0000313" key="16">
    <source>
        <dbReference type="Proteomes" id="UP000235023"/>
    </source>
</evidence>
<dbReference type="CDD" id="cd00035">
    <property type="entry name" value="ChtBD1"/>
    <property type="match status" value="1"/>
</dbReference>
<evidence type="ECO:0000259" key="14">
    <source>
        <dbReference type="PROSITE" id="PS51910"/>
    </source>
</evidence>
<dbReference type="OrthoDB" id="73875at2759"/>
<evidence type="ECO:0000256" key="5">
    <source>
        <dbReference type="ARBA" id="ARBA00022801"/>
    </source>
</evidence>
<dbReference type="Pfam" id="PF00704">
    <property type="entry name" value="Glyco_hydro_18"/>
    <property type="match status" value="1"/>
</dbReference>
<dbReference type="PANTHER" id="PTHR47700">
    <property type="entry name" value="V CHITINASE, PUTATIVE (AFU_ORTHOLOGUE AFUA_6G13720)-RELATED"/>
    <property type="match status" value="1"/>
</dbReference>
<dbReference type="Proteomes" id="UP000235023">
    <property type="component" value="Unassembled WGS sequence"/>
</dbReference>
<dbReference type="EMBL" id="KZ559509">
    <property type="protein sequence ID" value="PLN84761.1"/>
    <property type="molecule type" value="Genomic_DNA"/>
</dbReference>
<feature type="domain" description="GH18" evidence="14">
    <location>
        <begin position="506"/>
        <end position="878"/>
    </location>
</feature>
<evidence type="ECO:0000256" key="11">
    <source>
        <dbReference type="RuleBase" id="RU000489"/>
    </source>
</evidence>
<keyword evidence="8" id="KW-0119">Carbohydrate metabolism</keyword>
<evidence type="ECO:0000313" key="15">
    <source>
        <dbReference type="EMBL" id="PLN84761.1"/>
    </source>
</evidence>
<dbReference type="GO" id="GO:0006032">
    <property type="term" value="P:chitin catabolic process"/>
    <property type="evidence" value="ECO:0007669"/>
    <property type="project" value="UniProtKB-KW"/>
</dbReference>
<protein>
    <recommendedName>
        <fullName evidence="3">chitinase</fullName>
        <ecNumber evidence="3">3.2.1.14</ecNumber>
    </recommendedName>
</protein>
<dbReference type="PROSITE" id="PS51910">
    <property type="entry name" value="GH18_2"/>
    <property type="match status" value="1"/>
</dbReference>
<evidence type="ECO:0000259" key="13">
    <source>
        <dbReference type="PROSITE" id="PS51782"/>
    </source>
</evidence>
<dbReference type="GO" id="GO:0000272">
    <property type="term" value="P:polysaccharide catabolic process"/>
    <property type="evidence" value="ECO:0007669"/>
    <property type="project" value="UniProtKB-KW"/>
</dbReference>
<keyword evidence="12" id="KW-0732">Signal</keyword>
<name>A0A2J5I4K8_9EURO</name>
<keyword evidence="7" id="KW-0843">Virulence</keyword>
<dbReference type="EC" id="3.2.1.14" evidence="3"/>
<dbReference type="SUPFAM" id="SSF54106">
    <property type="entry name" value="LysM domain"/>
    <property type="match status" value="2"/>
</dbReference>
<dbReference type="InterPro" id="IPR001223">
    <property type="entry name" value="Glyco_hydro18_cat"/>
</dbReference>
<keyword evidence="6" id="KW-0146">Chitin degradation</keyword>
<dbReference type="InterPro" id="IPR018392">
    <property type="entry name" value="LysM"/>
</dbReference>
<dbReference type="Pfam" id="PF01476">
    <property type="entry name" value="LysM"/>
    <property type="match status" value="2"/>
</dbReference>
<evidence type="ECO:0000256" key="12">
    <source>
        <dbReference type="SAM" id="SignalP"/>
    </source>
</evidence>
<dbReference type="InterPro" id="IPR001579">
    <property type="entry name" value="Glyco_hydro_18_chit_AS"/>
</dbReference>
<dbReference type="InterPro" id="IPR053214">
    <property type="entry name" value="LysM12-like"/>
</dbReference>
<dbReference type="InterPro" id="IPR011583">
    <property type="entry name" value="Chitinase_II/V-like_cat"/>
</dbReference>
<dbReference type="GO" id="GO:0008843">
    <property type="term" value="F:endochitinase activity"/>
    <property type="evidence" value="ECO:0007669"/>
    <property type="project" value="UniProtKB-EC"/>
</dbReference>
<dbReference type="GO" id="GO:0008061">
    <property type="term" value="F:chitin binding"/>
    <property type="evidence" value="ECO:0007669"/>
    <property type="project" value="UniProtKB-KW"/>
</dbReference>
<dbReference type="Gene3D" id="3.30.60.10">
    <property type="entry name" value="Endochitinase-like"/>
    <property type="match status" value="1"/>
</dbReference>
<keyword evidence="10" id="KW-0624">Polysaccharide degradation</keyword>
<evidence type="ECO:0000256" key="1">
    <source>
        <dbReference type="ARBA" id="ARBA00000822"/>
    </source>
</evidence>
<evidence type="ECO:0000256" key="6">
    <source>
        <dbReference type="ARBA" id="ARBA00023024"/>
    </source>
</evidence>
<dbReference type="PROSITE" id="PS01095">
    <property type="entry name" value="GH18_1"/>
    <property type="match status" value="1"/>
</dbReference>
<keyword evidence="5 11" id="KW-0378">Hydrolase</keyword>
<dbReference type="InterPro" id="IPR036861">
    <property type="entry name" value="Endochitinase-like_sf"/>
</dbReference>
<dbReference type="SUPFAM" id="SSF51445">
    <property type="entry name" value="(Trans)glycosidases"/>
    <property type="match status" value="1"/>
</dbReference>
<dbReference type="CDD" id="cd00118">
    <property type="entry name" value="LysM"/>
    <property type="match status" value="2"/>
</dbReference>
<evidence type="ECO:0000256" key="3">
    <source>
        <dbReference type="ARBA" id="ARBA00012729"/>
    </source>
</evidence>